<dbReference type="Proteomes" id="UP001558632">
    <property type="component" value="Unassembled WGS sequence"/>
</dbReference>
<keyword evidence="3" id="KW-1185">Reference proteome</keyword>
<protein>
    <submittedName>
        <fullName evidence="2">tRNA-specific adenosine deaminase</fullName>
    </submittedName>
</protein>
<evidence type="ECO:0000256" key="1">
    <source>
        <dbReference type="SAM" id="MobiDB-lite"/>
    </source>
</evidence>
<gene>
    <name evidence="2" type="ORF">TSPI_06440</name>
</gene>
<feature type="region of interest" description="Disordered" evidence="1">
    <location>
        <begin position="56"/>
        <end position="76"/>
    </location>
</feature>
<proteinExistence type="predicted"/>
<dbReference type="EMBL" id="JBEUSY010000270">
    <property type="protein sequence ID" value="KAL1239865.1"/>
    <property type="molecule type" value="Genomic_DNA"/>
</dbReference>
<reference evidence="2 3" key="1">
    <citation type="submission" date="2024-07" db="EMBL/GenBank/DDBJ databases">
        <title>Enhanced genomic and transcriptomic resources for Trichinella pseudospiralis and T. spiralis underpin the discovery of pronounced molecular differences between stages and species.</title>
        <authorList>
            <person name="Pasi K.K."/>
            <person name="La Rosa G."/>
            <person name="Gomez-Morales M.A."/>
            <person name="Tosini F."/>
            <person name="Sumanam S."/>
            <person name="Young N.D."/>
            <person name="Chang B.C."/>
            <person name="Robin G.B."/>
        </authorList>
    </citation>
    <scope>NUCLEOTIDE SEQUENCE [LARGE SCALE GENOMIC DNA]</scope>
    <source>
        <strain evidence="2">ISS534</strain>
    </source>
</reference>
<feature type="compositionally biased region" description="Basic residues" evidence="1">
    <location>
        <begin position="65"/>
        <end position="76"/>
    </location>
</feature>
<comment type="caution">
    <text evidence="2">The sequence shown here is derived from an EMBL/GenBank/DDBJ whole genome shotgun (WGS) entry which is preliminary data.</text>
</comment>
<accession>A0ABR3KL45</accession>
<evidence type="ECO:0000313" key="2">
    <source>
        <dbReference type="EMBL" id="KAL1239865.1"/>
    </source>
</evidence>
<sequence length="76" mass="8618">MQLKRVVYGCPNDRFGGFGSVLDVKETFGHTFPSEIVANYRKDESVKLLQIFYESGNPNAPEPKAKRKKNTRIGQN</sequence>
<name>A0ABR3KL45_TRISP</name>
<dbReference type="Gene3D" id="3.40.140.10">
    <property type="entry name" value="Cytidine Deaminase, domain 2"/>
    <property type="match status" value="1"/>
</dbReference>
<evidence type="ECO:0000313" key="3">
    <source>
        <dbReference type="Proteomes" id="UP001558632"/>
    </source>
</evidence>
<organism evidence="2 3">
    <name type="scientific">Trichinella spiralis</name>
    <name type="common">Trichina worm</name>
    <dbReference type="NCBI Taxonomy" id="6334"/>
    <lineage>
        <taxon>Eukaryota</taxon>
        <taxon>Metazoa</taxon>
        <taxon>Ecdysozoa</taxon>
        <taxon>Nematoda</taxon>
        <taxon>Enoplea</taxon>
        <taxon>Dorylaimia</taxon>
        <taxon>Trichinellida</taxon>
        <taxon>Trichinellidae</taxon>
        <taxon>Trichinella</taxon>
    </lineage>
</organism>